<gene>
    <name evidence="1" type="ORF">Cba03nite_26470</name>
</gene>
<dbReference type="Proteomes" id="UP000601223">
    <property type="component" value="Unassembled WGS sequence"/>
</dbReference>
<name>A0A8J3NIW5_9ACTN</name>
<comment type="caution">
    <text evidence="1">The sequence shown here is derived from an EMBL/GenBank/DDBJ whole genome shotgun (WGS) entry which is preliminary data.</text>
</comment>
<evidence type="ECO:0000313" key="1">
    <source>
        <dbReference type="EMBL" id="GIF81298.1"/>
    </source>
</evidence>
<dbReference type="AlphaFoldDB" id="A0A8J3NIW5"/>
<evidence type="ECO:0000313" key="2">
    <source>
        <dbReference type="Proteomes" id="UP000601223"/>
    </source>
</evidence>
<sequence>MRTLTPLLLTDALRPLNVTLSAVRRRSGFNAVHGLADPLVISDTRGWTPAGALLDGSALPAFFDTAVQRWGAAPHAAATLAWKSYSYWLAMPAVLSWAVARRVPLVDADRVAVRFGGAPGTALVQLGLHHPQVAVLPDDPLAHVNVPGITVVPDETVLLKTLRTSLLEGHLDPLSERIRAGVKVGRRTLLGSVASGIAYAVLRSGHALHGPAPEIAGTLLDALELSDLVDIGSDEAGLPTVHRRTCCLAFTLPQPKVCSGCCLR</sequence>
<organism evidence="1 2">
    <name type="scientific">Catellatospora bangladeshensis</name>
    <dbReference type="NCBI Taxonomy" id="310355"/>
    <lineage>
        <taxon>Bacteria</taxon>
        <taxon>Bacillati</taxon>
        <taxon>Actinomycetota</taxon>
        <taxon>Actinomycetes</taxon>
        <taxon>Micromonosporales</taxon>
        <taxon>Micromonosporaceae</taxon>
        <taxon>Catellatospora</taxon>
    </lineage>
</organism>
<accession>A0A8J3NIW5</accession>
<evidence type="ECO:0008006" key="3">
    <source>
        <dbReference type="Google" id="ProtNLM"/>
    </source>
</evidence>
<reference evidence="1 2" key="1">
    <citation type="submission" date="2021-01" db="EMBL/GenBank/DDBJ databases">
        <title>Whole genome shotgun sequence of Catellatospora bangladeshensis NBRC 107357.</title>
        <authorList>
            <person name="Komaki H."/>
            <person name="Tamura T."/>
        </authorList>
    </citation>
    <scope>NUCLEOTIDE SEQUENCE [LARGE SCALE GENOMIC DNA]</scope>
    <source>
        <strain evidence="1 2">NBRC 107357</strain>
    </source>
</reference>
<proteinExistence type="predicted"/>
<protein>
    <recommendedName>
        <fullName evidence="3">Aerobactin siderophore biosynthesis IucA/IucC-like C-terminal domain-containing protein</fullName>
    </recommendedName>
</protein>
<dbReference type="EMBL" id="BONF01000012">
    <property type="protein sequence ID" value="GIF81298.1"/>
    <property type="molecule type" value="Genomic_DNA"/>
</dbReference>
<keyword evidence="2" id="KW-1185">Reference proteome</keyword>